<proteinExistence type="predicted"/>
<organism evidence="2 3">
    <name type="scientific">Allokutzneria multivorans</name>
    <dbReference type="NCBI Taxonomy" id="1142134"/>
    <lineage>
        <taxon>Bacteria</taxon>
        <taxon>Bacillati</taxon>
        <taxon>Actinomycetota</taxon>
        <taxon>Actinomycetes</taxon>
        <taxon>Pseudonocardiales</taxon>
        <taxon>Pseudonocardiaceae</taxon>
        <taxon>Allokutzneria</taxon>
    </lineage>
</organism>
<feature type="signal peptide" evidence="1">
    <location>
        <begin position="1"/>
        <end position="34"/>
    </location>
</feature>
<evidence type="ECO:0000256" key="1">
    <source>
        <dbReference type="SAM" id="SignalP"/>
    </source>
</evidence>
<dbReference type="Proteomes" id="UP001501747">
    <property type="component" value="Unassembled WGS sequence"/>
</dbReference>
<evidence type="ECO:0008006" key="4">
    <source>
        <dbReference type="Google" id="ProtNLM"/>
    </source>
</evidence>
<evidence type="ECO:0000313" key="3">
    <source>
        <dbReference type="Proteomes" id="UP001501747"/>
    </source>
</evidence>
<evidence type="ECO:0000313" key="2">
    <source>
        <dbReference type="EMBL" id="GAA4001256.1"/>
    </source>
</evidence>
<dbReference type="InterPro" id="IPR024520">
    <property type="entry name" value="DUF3558"/>
</dbReference>
<name>A0ABP7RRL6_9PSEU</name>
<comment type="caution">
    <text evidence="2">The sequence shown here is derived from an EMBL/GenBank/DDBJ whole genome shotgun (WGS) entry which is preliminary data.</text>
</comment>
<accession>A0ABP7RRL6</accession>
<sequence>MDTISRRTTAIAAAGLVTAFLAGCTSSVVGSAEAGPPPPTTKRVVPTSVSAKSAAEETNRVITSEAGAALMAKLRASDVCQSLDPEPMKKFGDPQTVFMGPGLSGCKIRSGNSGTEVPTHRFEISPKVYTDIDRAKDDEFDVAGHKVYQAKGAGSEGSCSAYLPIEDTGYAFVVSGYKSKGAWPEACADARAYAGAIAKKLLAMPARTTPLTGKTLIDKDPCATRQQLLGEFPGWSSQGLPGRYHPHGCRIALTKPGDPYSYTVNVLYQYNVEQEVTADTPAVTIAGLSGIRLNKPFMDLPESCSVNLTYKPSDPKGSITGHLISVDLSPTQLNPQLGQKAPPQSLKPCEVVDKMAATVVGNLG</sequence>
<dbReference type="PROSITE" id="PS51257">
    <property type="entry name" value="PROKAR_LIPOPROTEIN"/>
    <property type="match status" value="1"/>
</dbReference>
<gene>
    <name evidence="2" type="ORF">GCM10022247_22330</name>
</gene>
<dbReference type="EMBL" id="BAABAL010000006">
    <property type="protein sequence ID" value="GAA4001256.1"/>
    <property type="molecule type" value="Genomic_DNA"/>
</dbReference>
<reference evidence="3" key="1">
    <citation type="journal article" date="2019" name="Int. J. Syst. Evol. Microbiol.">
        <title>The Global Catalogue of Microorganisms (GCM) 10K type strain sequencing project: providing services to taxonomists for standard genome sequencing and annotation.</title>
        <authorList>
            <consortium name="The Broad Institute Genomics Platform"/>
            <consortium name="The Broad Institute Genome Sequencing Center for Infectious Disease"/>
            <person name="Wu L."/>
            <person name="Ma J."/>
        </authorList>
    </citation>
    <scope>NUCLEOTIDE SEQUENCE [LARGE SCALE GENOMIC DNA]</scope>
    <source>
        <strain evidence="3">JCM 17342</strain>
    </source>
</reference>
<dbReference type="RefSeq" id="WP_344873489.1">
    <property type="nucleotide sequence ID" value="NZ_BAABAL010000006.1"/>
</dbReference>
<protein>
    <recommendedName>
        <fullName evidence="4">DUF3558 domain-containing protein</fullName>
    </recommendedName>
</protein>
<keyword evidence="3" id="KW-1185">Reference proteome</keyword>
<keyword evidence="1" id="KW-0732">Signal</keyword>
<feature type="chain" id="PRO_5046380890" description="DUF3558 domain-containing protein" evidence="1">
    <location>
        <begin position="35"/>
        <end position="364"/>
    </location>
</feature>
<dbReference type="Pfam" id="PF12079">
    <property type="entry name" value="DUF3558"/>
    <property type="match status" value="1"/>
</dbReference>